<dbReference type="SUPFAM" id="SSF51735">
    <property type="entry name" value="NAD(P)-binding Rossmann-fold domains"/>
    <property type="match status" value="1"/>
</dbReference>
<keyword evidence="2" id="KW-0560">Oxidoreductase</keyword>
<dbReference type="PRINTS" id="PR00080">
    <property type="entry name" value="SDRFAMILY"/>
</dbReference>
<dbReference type="GO" id="GO:0016616">
    <property type="term" value="F:oxidoreductase activity, acting on the CH-OH group of donors, NAD or NADP as acceptor"/>
    <property type="evidence" value="ECO:0007669"/>
    <property type="project" value="UniProtKB-ARBA"/>
</dbReference>
<dbReference type="AlphaFoldDB" id="W7YF89"/>
<organism evidence="4 5">
    <name type="scientific">Saccharicrinis fermentans DSM 9555 = JCM 21142</name>
    <dbReference type="NCBI Taxonomy" id="869213"/>
    <lineage>
        <taxon>Bacteria</taxon>
        <taxon>Pseudomonadati</taxon>
        <taxon>Bacteroidota</taxon>
        <taxon>Bacteroidia</taxon>
        <taxon>Marinilabiliales</taxon>
        <taxon>Marinilabiliaceae</taxon>
        <taxon>Saccharicrinis</taxon>
    </lineage>
</organism>
<dbReference type="Proteomes" id="UP000019402">
    <property type="component" value="Unassembled WGS sequence"/>
</dbReference>
<protein>
    <submittedName>
        <fullName evidence="4">NADP-dependent 3-hydroxy acid dehydrogenase YdfG</fullName>
    </submittedName>
</protein>
<dbReference type="STRING" id="869213.GCA_000517085_02555"/>
<comment type="caution">
    <text evidence="4">The sequence shown here is derived from an EMBL/GenBank/DDBJ whole genome shotgun (WGS) entry which is preliminary data.</text>
</comment>
<evidence type="ECO:0000313" key="4">
    <source>
        <dbReference type="EMBL" id="GAF03111.1"/>
    </source>
</evidence>
<evidence type="ECO:0000256" key="1">
    <source>
        <dbReference type="ARBA" id="ARBA00006484"/>
    </source>
</evidence>
<evidence type="ECO:0000313" key="5">
    <source>
        <dbReference type="Proteomes" id="UP000019402"/>
    </source>
</evidence>
<dbReference type="InterPro" id="IPR020904">
    <property type="entry name" value="Sc_DH/Rdtase_CS"/>
</dbReference>
<proteinExistence type="inferred from homology"/>
<dbReference type="InterPro" id="IPR036291">
    <property type="entry name" value="NAD(P)-bd_dom_sf"/>
</dbReference>
<accession>W7YF89</accession>
<dbReference type="PANTHER" id="PTHR42901">
    <property type="entry name" value="ALCOHOL DEHYDROGENASE"/>
    <property type="match status" value="1"/>
</dbReference>
<dbReference type="Pfam" id="PF00106">
    <property type="entry name" value="adh_short"/>
    <property type="match status" value="1"/>
</dbReference>
<keyword evidence="5" id="KW-1185">Reference proteome</keyword>
<dbReference type="PANTHER" id="PTHR42901:SF1">
    <property type="entry name" value="ALCOHOL DEHYDROGENASE"/>
    <property type="match status" value="1"/>
</dbReference>
<dbReference type="FunFam" id="3.40.50.720:FF:000047">
    <property type="entry name" value="NADP-dependent L-serine/L-allo-threonine dehydrogenase"/>
    <property type="match status" value="1"/>
</dbReference>
<evidence type="ECO:0000256" key="2">
    <source>
        <dbReference type="ARBA" id="ARBA00023002"/>
    </source>
</evidence>
<dbReference type="eggNOG" id="COG4221">
    <property type="taxonomic scope" value="Bacteria"/>
</dbReference>
<name>W7YF89_9BACT</name>
<dbReference type="Gene3D" id="3.40.50.720">
    <property type="entry name" value="NAD(P)-binding Rossmann-like Domain"/>
    <property type="match status" value="1"/>
</dbReference>
<dbReference type="PROSITE" id="PS00061">
    <property type="entry name" value="ADH_SHORT"/>
    <property type="match status" value="1"/>
</dbReference>
<gene>
    <name evidence="4" type="ORF">JCM21142_41770</name>
</gene>
<evidence type="ECO:0000256" key="3">
    <source>
        <dbReference type="RuleBase" id="RU000363"/>
    </source>
</evidence>
<reference evidence="4 5" key="1">
    <citation type="journal article" date="2014" name="Genome Announc.">
        <title>Draft Genome Sequence of Cytophaga fermentans JCM 21142T, a Facultative Anaerobe Isolated from Marine Mud.</title>
        <authorList>
            <person name="Starns D."/>
            <person name="Oshima K."/>
            <person name="Suda W."/>
            <person name="Iino T."/>
            <person name="Yuki M."/>
            <person name="Inoue J."/>
            <person name="Kitamura K."/>
            <person name="Iida T."/>
            <person name="Darby A."/>
            <person name="Hattori M."/>
            <person name="Ohkuma M."/>
        </authorList>
    </citation>
    <scope>NUCLEOTIDE SEQUENCE [LARGE SCALE GENOMIC DNA]</scope>
    <source>
        <strain evidence="4 5">JCM 21142</strain>
    </source>
</reference>
<dbReference type="PRINTS" id="PR00081">
    <property type="entry name" value="GDHRDH"/>
</dbReference>
<sequence length="182" mass="20200">MASIPDAWKNIDILINNAGLAAGTEKIYEDAWDKWSQMIDTNVKGLLFLSKEIIKWMVKNQHGHIVNISSIAGINVYEGGSIYCASKHAVNAITKGMRVDLLKHNIRVTSISPGMVDTEFSLVRFDGDKEKAKNVYQGITPLSAIDIAEAIEFAVTRPPHVNINDILIMPSQQADAFNTYRK</sequence>
<comment type="similarity">
    <text evidence="1 3">Belongs to the short-chain dehydrogenases/reductases (SDR) family.</text>
</comment>
<dbReference type="InterPro" id="IPR002347">
    <property type="entry name" value="SDR_fam"/>
</dbReference>
<dbReference type="EMBL" id="BAMD01000018">
    <property type="protein sequence ID" value="GAF03111.1"/>
    <property type="molecule type" value="Genomic_DNA"/>
</dbReference>